<dbReference type="EMBL" id="LN483142">
    <property type="protein sequence ID" value="CED82977.1"/>
    <property type="molecule type" value="Genomic_DNA"/>
</dbReference>
<name>A0A0F7SLM9_PHARH</name>
<keyword evidence="1" id="KW-0472">Membrane</keyword>
<keyword evidence="1" id="KW-1133">Transmembrane helix</keyword>
<proteinExistence type="predicted"/>
<evidence type="ECO:0000256" key="1">
    <source>
        <dbReference type="SAM" id="Phobius"/>
    </source>
</evidence>
<dbReference type="AlphaFoldDB" id="A0A0F7SLM9"/>
<organism evidence="2">
    <name type="scientific">Phaffia rhodozyma</name>
    <name type="common">Yeast</name>
    <name type="synonym">Xanthophyllomyces dendrorhous</name>
    <dbReference type="NCBI Taxonomy" id="264483"/>
    <lineage>
        <taxon>Eukaryota</taxon>
        <taxon>Fungi</taxon>
        <taxon>Dikarya</taxon>
        <taxon>Basidiomycota</taxon>
        <taxon>Agaricomycotina</taxon>
        <taxon>Tremellomycetes</taxon>
        <taxon>Cystofilobasidiales</taxon>
        <taxon>Mrakiaceae</taxon>
        <taxon>Phaffia</taxon>
    </lineage>
</organism>
<keyword evidence="1" id="KW-0812">Transmembrane</keyword>
<protein>
    <submittedName>
        <fullName evidence="2">Uncharacterized protein</fullName>
    </submittedName>
</protein>
<feature type="transmembrane region" description="Helical" evidence="1">
    <location>
        <begin position="44"/>
        <end position="64"/>
    </location>
</feature>
<feature type="transmembrane region" description="Helical" evidence="1">
    <location>
        <begin position="84"/>
        <end position="106"/>
    </location>
</feature>
<feature type="transmembrane region" description="Helical" evidence="1">
    <location>
        <begin position="20"/>
        <end position="37"/>
    </location>
</feature>
<accession>A0A0F7SLM9</accession>
<evidence type="ECO:0000313" key="2">
    <source>
        <dbReference type="EMBL" id="CED82977.1"/>
    </source>
</evidence>
<reference evidence="2" key="1">
    <citation type="submission" date="2014-08" db="EMBL/GenBank/DDBJ databases">
        <authorList>
            <person name="Sharma Rahul"/>
            <person name="Thines Marco"/>
        </authorList>
    </citation>
    <scope>NUCLEOTIDE SEQUENCE</scope>
</reference>
<sequence>MEYSSLLRSIWRDVRSEDSPALALSLSFAIIVALFRFRNTPNIVLALSLLSLTEALLCSNPSFIDLTDFPTVVPYLLPKAHRVAWLLLFVAAPALVQSVLGLALLIRSTWLEITDQYDF</sequence>